<dbReference type="SUPFAM" id="SSF50969">
    <property type="entry name" value="YVTN repeat-like/Quinoprotein amine dehydrogenase"/>
    <property type="match status" value="1"/>
</dbReference>
<proteinExistence type="predicted"/>
<name>A0A399SZH2_9BACT</name>
<accession>A0A399SZH2</accession>
<sequence length="434" mass="48775">MKPIQKTKAPLIAKHYYSGFPLAHDTYNTITAASDGRIYYCLSSQSIDIGGQYYVYDPTTDKIDHLGDITELCGEAGLKTISQGKSHCNFYESKGKLYISTHAGYYQMIDGMEMMVQDPPEGYKLYPGGHILSYDLASGKWEDLATAPDGEAFVTMTMDTERGHIYGISWPFGYFLHYDVAKDQLNNLGKFSANGEAGKPGEDYRVLCRSMVVDPRDGTVYFSTSEGDILYYNPGGEQQIKKLEGIDLKLDYFGKYDATRPGSMQYNWRRIVWYPQENVAYGVHGNSGYLFRFDPKVPKIEIVDRITSEPSRKSGMFDQFSYGYLGFDLGPDGQTIYYLTGGPIYIDGKRVKGVDEIAMGAAKGLENLHLITYHIPTATYTDHGPIFYEDGNLPTYVNSITVGQDGKVYTLARFMHEGKEIEDLVVIPNPFQQE</sequence>
<dbReference type="RefSeq" id="WP_119437838.1">
    <property type="nucleotide sequence ID" value="NZ_QWGR01000004.1"/>
</dbReference>
<organism evidence="1 2">
    <name type="scientific">Maribellus luteus</name>
    <dbReference type="NCBI Taxonomy" id="2305463"/>
    <lineage>
        <taxon>Bacteria</taxon>
        <taxon>Pseudomonadati</taxon>
        <taxon>Bacteroidota</taxon>
        <taxon>Bacteroidia</taxon>
        <taxon>Marinilabiliales</taxon>
        <taxon>Prolixibacteraceae</taxon>
        <taxon>Maribellus</taxon>
    </lineage>
</organism>
<reference evidence="1 2" key="1">
    <citation type="submission" date="2018-08" db="EMBL/GenBank/DDBJ databases">
        <title>Pallidiluteibacterium maritimus gen. nov., sp. nov., isolated from coastal sediment.</title>
        <authorList>
            <person name="Zhou L.Y."/>
        </authorList>
    </citation>
    <scope>NUCLEOTIDE SEQUENCE [LARGE SCALE GENOMIC DNA]</scope>
    <source>
        <strain evidence="1 2">XSD2</strain>
    </source>
</reference>
<dbReference type="InterPro" id="IPR011044">
    <property type="entry name" value="Quino_amine_DH_bsu"/>
</dbReference>
<evidence type="ECO:0000313" key="1">
    <source>
        <dbReference type="EMBL" id="RIJ48918.1"/>
    </source>
</evidence>
<dbReference type="OrthoDB" id="616449at2"/>
<gene>
    <name evidence="1" type="ORF">D1614_08420</name>
</gene>
<evidence type="ECO:0000313" key="2">
    <source>
        <dbReference type="Proteomes" id="UP000265926"/>
    </source>
</evidence>
<dbReference type="EMBL" id="QWGR01000004">
    <property type="protein sequence ID" value="RIJ48918.1"/>
    <property type="molecule type" value="Genomic_DNA"/>
</dbReference>
<keyword evidence="2" id="KW-1185">Reference proteome</keyword>
<protein>
    <submittedName>
        <fullName evidence="1">Uncharacterized protein</fullName>
    </submittedName>
</protein>
<dbReference type="Proteomes" id="UP000265926">
    <property type="component" value="Unassembled WGS sequence"/>
</dbReference>
<dbReference type="AlphaFoldDB" id="A0A399SZH2"/>
<comment type="caution">
    <text evidence="1">The sequence shown here is derived from an EMBL/GenBank/DDBJ whole genome shotgun (WGS) entry which is preliminary data.</text>
</comment>